<dbReference type="Proteomes" id="UP000028704">
    <property type="component" value="Unassembled WGS sequence"/>
</dbReference>
<organism evidence="2 3">
    <name type="scientific">Streptococcus equi subsp. ruminatorum CECT 5772</name>
    <dbReference type="NCBI Taxonomy" id="1051981"/>
    <lineage>
        <taxon>Bacteria</taxon>
        <taxon>Bacillati</taxon>
        <taxon>Bacillota</taxon>
        <taxon>Bacilli</taxon>
        <taxon>Lactobacillales</taxon>
        <taxon>Streptococcaceae</taxon>
        <taxon>Streptococcus</taxon>
    </lineage>
</organism>
<comment type="caution">
    <text evidence="2">The sequence shown here is derived from an EMBL/GenBank/DDBJ whole genome shotgun (WGS) entry which is preliminary data.</text>
</comment>
<keyword evidence="1" id="KW-0472">Membrane</keyword>
<reference evidence="2 3" key="1">
    <citation type="journal article" date="2014" name="Int. J. Syst. Evol. Microbiol.">
        <title>Phylogenomics and the dynamic genome evolution of the genus Streptococcus.</title>
        <authorList>
            <consortium name="The Broad Institute Genome Sequencing Platform"/>
            <person name="Richards V.P."/>
            <person name="Palmer S.R."/>
            <person name="Pavinski Bitar P.D."/>
            <person name="Qin X."/>
            <person name="Weinstock G.M."/>
            <person name="Highlander S.K."/>
            <person name="Town C.D."/>
            <person name="Burne R.A."/>
            <person name="Stanhope M.J."/>
        </authorList>
    </citation>
    <scope>NUCLEOTIDE SEQUENCE [LARGE SCALE GENOMIC DNA]</scope>
    <source>
        <strain evidence="2 3">CECT 5772</strain>
    </source>
</reference>
<keyword evidence="1" id="KW-1133">Transmembrane helix</keyword>
<evidence type="ECO:0000256" key="1">
    <source>
        <dbReference type="SAM" id="Phobius"/>
    </source>
</evidence>
<gene>
    <name evidence="2" type="ORF">CECT5772_06658</name>
</gene>
<accession>A0A922T5Y0</accession>
<proteinExistence type="predicted"/>
<dbReference type="EMBL" id="AWEX01000061">
    <property type="protein sequence ID" value="KED04151.1"/>
    <property type="molecule type" value="Genomic_DNA"/>
</dbReference>
<evidence type="ECO:0000313" key="2">
    <source>
        <dbReference type="EMBL" id="KED04151.1"/>
    </source>
</evidence>
<evidence type="ECO:0000313" key="3">
    <source>
        <dbReference type="Proteomes" id="UP000028704"/>
    </source>
</evidence>
<keyword evidence="1" id="KW-0812">Transmembrane</keyword>
<sequence length="40" mass="4671">MRFYLQLFWSGLIGLFVIAAKLLAIVRAVFMKLEKNRLIS</sequence>
<name>A0A922T5Y0_9STRE</name>
<dbReference type="AlphaFoldDB" id="A0A922T5Y0"/>
<feature type="transmembrane region" description="Helical" evidence="1">
    <location>
        <begin position="6"/>
        <end position="30"/>
    </location>
</feature>
<protein>
    <submittedName>
        <fullName evidence="2">Uncharacterized protein</fullName>
    </submittedName>
</protein>